<keyword evidence="3" id="KW-1185">Reference proteome</keyword>
<dbReference type="STRING" id="4781.A0A0P1AYR2"/>
<evidence type="ECO:0000256" key="1">
    <source>
        <dbReference type="SAM" id="MobiDB-lite"/>
    </source>
</evidence>
<dbReference type="AlphaFoldDB" id="A0A0P1AYR2"/>
<organism evidence="2 3">
    <name type="scientific">Plasmopara halstedii</name>
    <name type="common">Downy mildew of sunflower</name>
    <dbReference type="NCBI Taxonomy" id="4781"/>
    <lineage>
        <taxon>Eukaryota</taxon>
        <taxon>Sar</taxon>
        <taxon>Stramenopiles</taxon>
        <taxon>Oomycota</taxon>
        <taxon>Peronosporomycetes</taxon>
        <taxon>Peronosporales</taxon>
        <taxon>Peronosporaceae</taxon>
        <taxon>Plasmopara</taxon>
    </lineage>
</organism>
<sequence>MTLDGLRALIEQAAVVANGSSEEAAQVLAISKKMGKMGTRIISTVMADCTAIIDDVFGPGAAATSGGNTETNAGTQRHQQRSNYTSRGGKSMRTGVELLKIGKGEDNKMAKSLPEGSWWCFDTGSNVHLTGDRSLFVHLEKNTQKVLVQMSLVWAPRR</sequence>
<protein>
    <submittedName>
        <fullName evidence="2">Uncharacterized protein</fullName>
    </submittedName>
</protein>
<proteinExistence type="predicted"/>
<feature type="region of interest" description="Disordered" evidence="1">
    <location>
        <begin position="63"/>
        <end position="90"/>
    </location>
</feature>
<name>A0A0P1AYR2_PLAHL</name>
<evidence type="ECO:0000313" key="2">
    <source>
        <dbReference type="EMBL" id="CEG46431.1"/>
    </source>
</evidence>
<accession>A0A0P1AYR2</accession>
<dbReference type="Proteomes" id="UP000054928">
    <property type="component" value="Unassembled WGS sequence"/>
</dbReference>
<dbReference type="GeneID" id="36397889"/>
<evidence type="ECO:0000313" key="3">
    <source>
        <dbReference type="Proteomes" id="UP000054928"/>
    </source>
</evidence>
<feature type="compositionally biased region" description="Polar residues" evidence="1">
    <location>
        <begin position="65"/>
        <end position="88"/>
    </location>
</feature>
<dbReference type="EMBL" id="CCYD01002047">
    <property type="protein sequence ID" value="CEG46431.1"/>
    <property type="molecule type" value="Genomic_DNA"/>
</dbReference>
<dbReference type="RefSeq" id="XP_024582800.1">
    <property type="nucleotide sequence ID" value="XM_024717286.1"/>
</dbReference>
<reference evidence="3" key="1">
    <citation type="submission" date="2014-09" db="EMBL/GenBank/DDBJ databases">
        <authorList>
            <person name="Sharma Rahul"/>
            <person name="Thines Marco"/>
        </authorList>
    </citation>
    <scope>NUCLEOTIDE SEQUENCE [LARGE SCALE GENOMIC DNA]</scope>
</reference>